<evidence type="ECO:0000313" key="3">
    <source>
        <dbReference type="Proteomes" id="UP001245184"/>
    </source>
</evidence>
<feature type="region of interest" description="Disordered" evidence="1">
    <location>
        <begin position="85"/>
        <end position="113"/>
    </location>
</feature>
<dbReference type="RefSeq" id="WP_310029457.1">
    <property type="nucleotide sequence ID" value="NZ_JAVIZN010000001.1"/>
</dbReference>
<dbReference type="Pfam" id="PF06287">
    <property type="entry name" value="DUF1039"/>
    <property type="match status" value="1"/>
</dbReference>
<dbReference type="AlphaFoldDB" id="A0ABD5C9V6"/>
<comment type="caution">
    <text evidence="2">The sequence shown here is derived from an EMBL/GenBank/DDBJ whole genome shotgun (WGS) entry which is preliminary data.</text>
</comment>
<evidence type="ECO:0000313" key="2">
    <source>
        <dbReference type="EMBL" id="MDR6201315.1"/>
    </source>
</evidence>
<dbReference type="InterPro" id="IPR010437">
    <property type="entry name" value="T3SS_SsaH/EsaH"/>
</dbReference>
<reference evidence="2 3" key="1">
    <citation type="submission" date="2023-08" db="EMBL/GenBank/DDBJ databases">
        <title>Genome sequencing of plant associated microbes to promote plant fitness in Sorghum bicolor and Oryza sativa.</title>
        <authorList>
            <person name="Coleman-Derr D."/>
        </authorList>
    </citation>
    <scope>NUCLEOTIDE SEQUENCE [LARGE SCALE GENOMIC DNA]</scope>
    <source>
        <strain evidence="2 3">SLBN-33</strain>
    </source>
</reference>
<organism evidence="2 3">
    <name type="scientific">Paraburkholderia graminis</name>
    <dbReference type="NCBI Taxonomy" id="60548"/>
    <lineage>
        <taxon>Bacteria</taxon>
        <taxon>Pseudomonadati</taxon>
        <taxon>Pseudomonadota</taxon>
        <taxon>Betaproteobacteria</taxon>
        <taxon>Burkholderiales</taxon>
        <taxon>Burkholderiaceae</taxon>
        <taxon>Paraburkholderia</taxon>
    </lineage>
</organism>
<proteinExistence type="predicted"/>
<accession>A0ABD5C9V6</accession>
<dbReference type="EMBL" id="JAVIZN010000001">
    <property type="protein sequence ID" value="MDR6201315.1"/>
    <property type="molecule type" value="Genomic_DNA"/>
</dbReference>
<feature type="compositionally biased region" description="Basic and acidic residues" evidence="1">
    <location>
        <begin position="86"/>
        <end position="101"/>
    </location>
</feature>
<gene>
    <name evidence="2" type="ORF">QF025_000035</name>
</gene>
<evidence type="ECO:0000256" key="1">
    <source>
        <dbReference type="SAM" id="MobiDB-lite"/>
    </source>
</evidence>
<sequence length="113" mass="13087">MKNFDQSARRLLIQTAFAAANHRLGWQIEALYAILPDIVEDERDRELVRAVMLYGLRSRDEALMEIAGRDDPEARAVRALISGEELPDKAGEAHQDFEHLRRQPLRVTQDRRH</sequence>
<dbReference type="Proteomes" id="UP001245184">
    <property type="component" value="Unassembled WGS sequence"/>
</dbReference>
<dbReference type="NCBIfam" id="TIGR02498">
    <property type="entry name" value="type_III_ssaH"/>
    <property type="match status" value="1"/>
</dbReference>
<protein>
    <submittedName>
        <fullName evidence="2">Type III secretion system SsaH family protein</fullName>
    </submittedName>
</protein>
<name>A0ABD5C9V6_9BURK</name>